<evidence type="ECO:0008006" key="4">
    <source>
        <dbReference type="Google" id="ProtNLM"/>
    </source>
</evidence>
<name>A0A1F5ELR3_9BACT</name>
<gene>
    <name evidence="2" type="ORF">A2811_00445</name>
</gene>
<accession>A0A1F5ELR3</accession>
<evidence type="ECO:0000313" key="3">
    <source>
        <dbReference type="Proteomes" id="UP000186670"/>
    </source>
</evidence>
<evidence type="ECO:0000256" key="1">
    <source>
        <dbReference type="SAM" id="Phobius"/>
    </source>
</evidence>
<sequence>MKKNVLQDVMPPRKRSIRDIPIGHKRRGSLEYKSDDMIESKPVEQVYKLNNSLDIRPRKIEIPEEDHNNDVFDNDKKNNASRGLKAKWWLIVLAFVAILAFLFSAIFSGAEVVIYPKQEKVNFQLDLTAIKEGVQTEIPGVLFKTVTITSEGSKTTKNFTEKEVAKKASGEIVIFNEYDSAPQRLVINTRFESSDGLIYRIPKSITVPGKKIGSDGKVTPGSIQVTVYADAVGEEYNIGLSDFTVPGFKGTDRFSKFYARSKTSMSGGFSGMMKVVADTELEGMTTEIKTNLEKDLKTQIYSQIPEGFVLYDEGIFFDFEPQNNVDEGDSVKVVQKGTLTAIIFDKNILSNFVAKNVIDDLGDGVVEIVNIEDLKFTLSEKDYINISGGDTFEFSLEGDAQFAWVFDENKLKTDLAGKSKKDIDSILSQYSGVDNMEVILKPFWKRSFPSSLEKIKITRNLE</sequence>
<proteinExistence type="predicted"/>
<feature type="transmembrane region" description="Helical" evidence="1">
    <location>
        <begin position="88"/>
        <end position="110"/>
    </location>
</feature>
<reference evidence="2 3" key="1">
    <citation type="journal article" date="2016" name="Nat. Commun.">
        <title>Thousands of microbial genomes shed light on interconnected biogeochemical processes in an aquifer system.</title>
        <authorList>
            <person name="Anantharaman K."/>
            <person name="Brown C.T."/>
            <person name="Hug L.A."/>
            <person name="Sharon I."/>
            <person name="Castelle C.J."/>
            <person name="Probst A.J."/>
            <person name="Thomas B.C."/>
            <person name="Singh A."/>
            <person name="Wilkins M.J."/>
            <person name="Karaoz U."/>
            <person name="Brodie E.L."/>
            <person name="Williams K.H."/>
            <person name="Hubbard S.S."/>
            <person name="Banfield J.F."/>
        </authorList>
    </citation>
    <scope>NUCLEOTIDE SEQUENCE [LARGE SCALE GENOMIC DNA]</scope>
</reference>
<dbReference type="AlphaFoldDB" id="A0A1F5ELR3"/>
<protein>
    <recommendedName>
        <fullName evidence="4">Baseplate protein J-like domain-containing protein</fullName>
    </recommendedName>
</protein>
<dbReference type="EMBL" id="MEZZ01000035">
    <property type="protein sequence ID" value="OGD68342.1"/>
    <property type="molecule type" value="Genomic_DNA"/>
</dbReference>
<keyword evidence="1" id="KW-0472">Membrane</keyword>
<evidence type="ECO:0000313" key="2">
    <source>
        <dbReference type="EMBL" id="OGD68342.1"/>
    </source>
</evidence>
<dbReference type="Proteomes" id="UP000186670">
    <property type="component" value="Unassembled WGS sequence"/>
</dbReference>
<keyword evidence="1" id="KW-1133">Transmembrane helix</keyword>
<organism evidence="2 3">
    <name type="scientific">Candidatus Campbellbacteria bacterium RIFCSPHIGHO2_01_FULL_34_10</name>
    <dbReference type="NCBI Taxonomy" id="1797577"/>
    <lineage>
        <taxon>Bacteria</taxon>
        <taxon>Candidatus Campbelliibacteriota</taxon>
    </lineage>
</organism>
<comment type="caution">
    <text evidence="2">The sequence shown here is derived from an EMBL/GenBank/DDBJ whole genome shotgun (WGS) entry which is preliminary data.</text>
</comment>
<keyword evidence="1" id="KW-0812">Transmembrane</keyword>